<keyword evidence="1" id="KW-0732">Signal</keyword>
<dbReference type="EMBL" id="JFZZ01000048">
    <property type="protein sequence ID" value="KAK95800.1"/>
    <property type="molecule type" value="Genomic_DNA"/>
</dbReference>
<reference evidence="2 3" key="1">
    <citation type="submission" date="2014-03" db="EMBL/GenBank/DDBJ databases">
        <title>Genome sequence of Bordetella holmseii.</title>
        <authorList>
            <person name="Harvill E."/>
            <person name="Goodfield L.L."/>
            <person name="Ivanov Y."/>
            <person name="Meyer J.A."/>
            <person name="Newth C."/>
            <person name="Cassiday P."/>
            <person name="Tondella M.L."/>
            <person name="Liao P."/>
            <person name="Zimmerman J."/>
            <person name="Meert K."/>
            <person name="Wessel D."/>
            <person name="Berger J."/>
            <person name="Dean J.M."/>
            <person name="Holubkov R."/>
            <person name="Burr J."/>
            <person name="Liu T."/>
            <person name="Brinkac L.M."/>
            <person name="Sanka R."/>
            <person name="Kim M."/>
            <person name="Losada L."/>
        </authorList>
    </citation>
    <scope>NUCLEOTIDE SEQUENCE [LARGE SCALE GENOMIC DNA]</scope>
    <source>
        <strain evidence="2 3">CDC-H585-BH</strain>
    </source>
</reference>
<gene>
    <name evidence="2" type="ORF">L497_2719</name>
</gene>
<sequence>MRQAARFLCCLLVFALARPTLAAPPSDIVYGAAVTQCLVSEPAGPSVKRLHNLCTFRINITFCQIKRDGDDCAAGHISGTTMGAKTSRSLLEDVIDTHYVVCRDPFYLPQNAAAWKDGHLLGRCQASRSAIRAARRR</sequence>
<dbReference type="Proteomes" id="UP000026682">
    <property type="component" value="Unassembled WGS sequence"/>
</dbReference>
<dbReference type="PATRIC" id="fig|1331206.3.peg.1303"/>
<name>A0A158M7D2_9BORD</name>
<dbReference type="STRING" id="35814.BBB42_16510"/>
<dbReference type="AlphaFoldDB" id="A0A158M7D2"/>
<dbReference type="RefSeq" id="WP_005016590.1">
    <property type="nucleotide sequence ID" value="NZ_JFZZ01000048.1"/>
</dbReference>
<protein>
    <submittedName>
        <fullName evidence="2">Putative N-acetyltransferase YedL</fullName>
    </submittedName>
</protein>
<proteinExistence type="predicted"/>
<comment type="caution">
    <text evidence="2">The sequence shown here is derived from an EMBL/GenBank/DDBJ whole genome shotgun (WGS) entry which is preliminary data.</text>
</comment>
<evidence type="ECO:0000313" key="2">
    <source>
        <dbReference type="EMBL" id="KAK95800.1"/>
    </source>
</evidence>
<dbReference type="GO" id="GO:0016740">
    <property type="term" value="F:transferase activity"/>
    <property type="evidence" value="ECO:0007669"/>
    <property type="project" value="UniProtKB-KW"/>
</dbReference>
<accession>A0A158M7D2</accession>
<evidence type="ECO:0000256" key="1">
    <source>
        <dbReference type="SAM" id="SignalP"/>
    </source>
</evidence>
<dbReference type="GeneID" id="93118569"/>
<feature type="chain" id="PRO_5007628693" evidence="1">
    <location>
        <begin position="23"/>
        <end position="137"/>
    </location>
</feature>
<evidence type="ECO:0000313" key="3">
    <source>
        <dbReference type="Proteomes" id="UP000026682"/>
    </source>
</evidence>
<feature type="signal peptide" evidence="1">
    <location>
        <begin position="1"/>
        <end position="22"/>
    </location>
</feature>
<organism evidence="2 3">
    <name type="scientific">Bordetella holmesii CDC-H585-BH</name>
    <dbReference type="NCBI Taxonomy" id="1331206"/>
    <lineage>
        <taxon>Bacteria</taxon>
        <taxon>Pseudomonadati</taxon>
        <taxon>Pseudomonadota</taxon>
        <taxon>Betaproteobacteria</taxon>
        <taxon>Burkholderiales</taxon>
        <taxon>Alcaligenaceae</taxon>
        <taxon>Bordetella</taxon>
    </lineage>
</organism>
<keyword evidence="2" id="KW-0808">Transferase</keyword>